<dbReference type="Pfam" id="PF25973">
    <property type="entry name" value="BSH_CzcB"/>
    <property type="match status" value="1"/>
</dbReference>
<dbReference type="InterPro" id="IPR006143">
    <property type="entry name" value="RND_pump_MFP"/>
</dbReference>
<dbReference type="eggNOG" id="COG0845">
    <property type="taxonomic scope" value="Bacteria"/>
</dbReference>
<dbReference type="GO" id="GO:0015562">
    <property type="term" value="F:efflux transmembrane transporter activity"/>
    <property type="evidence" value="ECO:0007669"/>
    <property type="project" value="TreeGrafter"/>
</dbReference>
<evidence type="ECO:0000313" key="4">
    <source>
        <dbReference type="Proteomes" id="UP000029392"/>
    </source>
</evidence>
<dbReference type="PANTHER" id="PTHR30469">
    <property type="entry name" value="MULTIDRUG RESISTANCE PROTEIN MDTA"/>
    <property type="match status" value="1"/>
</dbReference>
<proteinExistence type="inferred from homology"/>
<dbReference type="PATRIC" id="fig|1384054.3.peg.640"/>
<evidence type="ECO:0000313" key="3">
    <source>
        <dbReference type="EMBL" id="KFN51704.1"/>
    </source>
</evidence>
<dbReference type="RefSeq" id="WP_156969911.1">
    <property type="nucleotide sequence ID" value="NZ_AVCH01000047.1"/>
</dbReference>
<feature type="domain" description="CzcB-like barrel-sandwich hybrid" evidence="2">
    <location>
        <begin position="22"/>
        <end position="156"/>
    </location>
</feature>
<dbReference type="GO" id="GO:1990281">
    <property type="term" value="C:efflux pump complex"/>
    <property type="evidence" value="ECO:0007669"/>
    <property type="project" value="TreeGrafter"/>
</dbReference>
<dbReference type="Proteomes" id="UP000029392">
    <property type="component" value="Unassembled WGS sequence"/>
</dbReference>
<dbReference type="NCBIfam" id="TIGR01730">
    <property type="entry name" value="RND_mfp"/>
    <property type="match status" value="1"/>
</dbReference>
<evidence type="ECO:0000256" key="1">
    <source>
        <dbReference type="ARBA" id="ARBA00009477"/>
    </source>
</evidence>
<dbReference type="PANTHER" id="PTHR30469:SF15">
    <property type="entry name" value="HLYD FAMILY OF SECRETION PROTEINS"/>
    <property type="match status" value="1"/>
</dbReference>
<dbReference type="InterPro" id="IPR058647">
    <property type="entry name" value="BSH_CzcB-like"/>
</dbReference>
<evidence type="ECO:0000259" key="2">
    <source>
        <dbReference type="Pfam" id="PF25973"/>
    </source>
</evidence>
<accession>A0A091BLL7</accession>
<comment type="similarity">
    <text evidence="1">Belongs to the membrane fusion protein (MFP) (TC 8.A.1) family.</text>
</comment>
<dbReference type="EMBL" id="AVCH01000047">
    <property type="protein sequence ID" value="KFN51704.1"/>
    <property type="molecule type" value="Genomic_DNA"/>
</dbReference>
<dbReference type="Gene3D" id="2.40.30.170">
    <property type="match status" value="1"/>
</dbReference>
<dbReference type="AlphaFoldDB" id="A0A091BLL7"/>
<gene>
    <name evidence="3" type="ORF">N790_14350</name>
</gene>
<feature type="non-terminal residue" evidence="3">
    <location>
        <position position="1"/>
    </location>
</feature>
<keyword evidence="4" id="KW-1185">Reference proteome</keyword>
<dbReference type="Gene3D" id="2.40.50.100">
    <property type="match status" value="1"/>
</dbReference>
<organism evidence="3 4">
    <name type="scientific">Arenimonas malthae CC-JY-1</name>
    <dbReference type="NCBI Taxonomy" id="1384054"/>
    <lineage>
        <taxon>Bacteria</taxon>
        <taxon>Pseudomonadati</taxon>
        <taxon>Pseudomonadota</taxon>
        <taxon>Gammaproteobacteria</taxon>
        <taxon>Lysobacterales</taxon>
        <taxon>Lysobacteraceae</taxon>
        <taxon>Arenimonas</taxon>
    </lineage>
</organism>
<sequence length="335" mass="35261">AVAAEFAPLHWSPGSVASREDARVAAEIGGRVVAVAEVGTALRRGDVLARIDDAALRLRERQAAADLARLQAQVDYARRQEERFTALVRDAGISGAQLDQAIAERRMREQDLAAARVALEQARLQLRQATVRAPFDGVVVERSTALGEFLAPGMAVARLVNPAALEVRARAPVALVRHLREGVAVTLRDGGQVHAHRLATLVPVGDEASRQVELRVALSPEEAAEAGLVVGAALQVGVPSDAARRVVAVPRDALVLRREGSHVVRVGAGDAAERVPVEIGAAQGELVEVQGAVRPGDRLVVRGAERLQVGQALRVSATGQAPVVALAGGPTRQRP</sequence>
<dbReference type="Gene3D" id="1.10.287.470">
    <property type="entry name" value="Helix hairpin bin"/>
    <property type="match status" value="1"/>
</dbReference>
<dbReference type="OrthoDB" id="5730196at2"/>
<name>A0A091BLL7_9GAMM</name>
<protein>
    <recommendedName>
        <fullName evidence="2">CzcB-like barrel-sandwich hybrid domain-containing protein</fullName>
    </recommendedName>
</protein>
<dbReference type="SUPFAM" id="SSF111369">
    <property type="entry name" value="HlyD-like secretion proteins"/>
    <property type="match status" value="1"/>
</dbReference>
<dbReference type="Gene3D" id="2.40.420.20">
    <property type="match status" value="1"/>
</dbReference>
<reference evidence="3 4" key="1">
    <citation type="submission" date="2013-09" db="EMBL/GenBank/DDBJ databases">
        <title>Genome sequencing of Arenimonas malthae.</title>
        <authorList>
            <person name="Chen F."/>
            <person name="Wang G."/>
        </authorList>
    </citation>
    <scope>NUCLEOTIDE SEQUENCE [LARGE SCALE GENOMIC DNA]</scope>
    <source>
        <strain evidence="3 4">CC-JY-1</strain>
    </source>
</reference>
<comment type="caution">
    <text evidence="3">The sequence shown here is derived from an EMBL/GenBank/DDBJ whole genome shotgun (WGS) entry which is preliminary data.</text>
</comment>